<name>A0A1X0A8G4_9MYCO</name>
<dbReference type="RefSeq" id="WP_083169386.1">
    <property type="nucleotide sequence ID" value="NZ_MVHF01000051.1"/>
</dbReference>
<dbReference type="STRING" id="1927124.BST13_32185"/>
<dbReference type="OrthoDB" id="4746947at2"/>
<dbReference type="Proteomes" id="UP000192448">
    <property type="component" value="Unassembled WGS sequence"/>
</dbReference>
<dbReference type="EMBL" id="MVHF01000051">
    <property type="protein sequence ID" value="ORA25986.1"/>
    <property type="molecule type" value="Genomic_DNA"/>
</dbReference>
<accession>A0A1X0A8G4</accession>
<comment type="caution">
    <text evidence="1">The sequence shown here is derived from an EMBL/GenBank/DDBJ whole genome shotgun (WGS) entry which is preliminary data.</text>
</comment>
<evidence type="ECO:0000313" key="2">
    <source>
        <dbReference type="Proteomes" id="UP000192448"/>
    </source>
</evidence>
<organism evidence="1 2">
    <name type="scientific">Mycobacterium aquaticum</name>
    <dbReference type="NCBI Taxonomy" id="1927124"/>
    <lineage>
        <taxon>Bacteria</taxon>
        <taxon>Bacillati</taxon>
        <taxon>Actinomycetota</taxon>
        <taxon>Actinomycetes</taxon>
        <taxon>Mycobacteriales</taxon>
        <taxon>Mycobacteriaceae</taxon>
        <taxon>Mycobacterium</taxon>
    </lineage>
</organism>
<dbReference type="AlphaFoldDB" id="A0A1X0A8G4"/>
<keyword evidence="2" id="KW-1185">Reference proteome</keyword>
<reference evidence="1 2" key="1">
    <citation type="submission" date="2017-02" db="EMBL/GenBank/DDBJ databases">
        <title>The new phylogeny of genus Mycobacterium.</title>
        <authorList>
            <person name="Tortoli E."/>
            <person name="Trovato A."/>
            <person name="Cirillo D.M."/>
        </authorList>
    </citation>
    <scope>NUCLEOTIDE SEQUENCE [LARGE SCALE GENOMIC DNA]</scope>
    <source>
        <strain evidence="1 2">RW6</strain>
    </source>
</reference>
<sequence length="69" mass="6967">MTTDPEQVRALVAAVLAQLPDMGDADGADVPIEEIEAVASRLEEAHGVLVAALESVDRGAAGGSAEPGR</sequence>
<gene>
    <name evidence="1" type="ORF">BST13_32185</name>
</gene>
<evidence type="ECO:0000313" key="1">
    <source>
        <dbReference type="EMBL" id="ORA25986.1"/>
    </source>
</evidence>
<protein>
    <submittedName>
        <fullName evidence="1">Uncharacterized protein</fullName>
    </submittedName>
</protein>
<proteinExistence type="predicted"/>